<gene>
    <name evidence="1" type="ORF">METZ01_LOCUS72413</name>
</gene>
<reference evidence="1" key="1">
    <citation type="submission" date="2018-05" db="EMBL/GenBank/DDBJ databases">
        <authorList>
            <person name="Lanie J.A."/>
            <person name="Ng W.-L."/>
            <person name="Kazmierczak K.M."/>
            <person name="Andrzejewski T.M."/>
            <person name="Davidsen T.M."/>
            <person name="Wayne K.J."/>
            <person name="Tettelin H."/>
            <person name="Glass J.I."/>
            <person name="Rusch D."/>
            <person name="Podicherti R."/>
            <person name="Tsui H.-C.T."/>
            <person name="Winkler M.E."/>
        </authorList>
    </citation>
    <scope>NUCLEOTIDE SEQUENCE</scope>
</reference>
<evidence type="ECO:0000313" key="1">
    <source>
        <dbReference type="EMBL" id="SVA19559.1"/>
    </source>
</evidence>
<proteinExistence type="predicted"/>
<dbReference type="EMBL" id="UINC01005170">
    <property type="protein sequence ID" value="SVA19559.1"/>
    <property type="molecule type" value="Genomic_DNA"/>
</dbReference>
<sequence length="125" mass="14823">MWIKQAFRDYYKPKLRRELKRDPNQDEMDQRFEEIYSRVNCTLLAGVLEGVAIYFYEIARFSKEELDDFRSCPEEYLFDRFGGGNYKLNFYEGPSFIVCVNFKPKGEPKWLDLLPEKAGTNPNPA</sequence>
<name>A0A381TUP2_9ZZZZ</name>
<organism evidence="1">
    <name type="scientific">marine metagenome</name>
    <dbReference type="NCBI Taxonomy" id="408172"/>
    <lineage>
        <taxon>unclassified sequences</taxon>
        <taxon>metagenomes</taxon>
        <taxon>ecological metagenomes</taxon>
    </lineage>
</organism>
<accession>A0A381TUP2</accession>
<protein>
    <submittedName>
        <fullName evidence="1">Uncharacterized protein</fullName>
    </submittedName>
</protein>
<dbReference type="AlphaFoldDB" id="A0A381TUP2"/>